<accession>A0A238H4R6</accession>
<dbReference type="RefSeq" id="WP_256583757.1">
    <property type="nucleotide sequence ID" value="NZ_FXAN01000053.1"/>
</dbReference>
<dbReference type="EMBL" id="FXAN01000053">
    <property type="protein sequence ID" value="SMG00361.1"/>
    <property type="molecule type" value="Genomic_DNA"/>
</dbReference>
<name>A0A238H4R6_9BURK</name>
<reference evidence="1 2" key="1">
    <citation type="submission" date="2017-04" db="EMBL/GenBank/DDBJ databases">
        <authorList>
            <person name="Afonso C.L."/>
            <person name="Miller P.J."/>
            <person name="Scott M.A."/>
            <person name="Spackman E."/>
            <person name="Goraichik I."/>
            <person name="Dimitrov K.M."/>
            <person name="Suarez D.L."/>
            <person name="Swayne D.E."/>
        </authorList>
    </citation>
    <scope>NUCLEOTIDE SEQUENCE [LARGE SCALE GENOMIC DNA]</scope>
    <source>
        <strain evidence="1">LMG 28154</strain>
    </source>
</reference>
<sequence length="40" mass="4286">MSQTARDLIELRRDDPASPELRRLALNLIAPGVASVLGGL</sequence>
<gene>
    <name evidence="1" type="ORF">BSIN_3431</name>
</gene>
<dbReference type="AlphaFoldDB" id="A0A238H4R6"/>
<protein>
    <submittedName>
        <fullName evidence="1">Uncharacterized protein</fullName>
    </submittedName>
</protein>
<proteinExistence type="predicted"/>
<evidence type="ECO:0000313" key="1">
    <source>
        <dbReference type="EMBL" id="SMG00361.1"/>
    </source>
</evidence>
<dbReference type="Proteomes" id="UP000198460">
    <property type="component" value="Unassembled WGS sequence"/>
</dbReference>
<evidence type="ECO:0000313" key="2">
    <source>
        <dbReference type="Proteomes" id="UP000198460"/>
    </source>
</evidence>
<organism evidence="1 2">
    <name type="scientific">Burkholderia singularis</name>
    <dbReference type="NCBI Taxonomy" id="1503053"/>
    <lineage>
        <taxon>Bacteria</taxon>
        <taxon>Pseudomonadati</taxon>
        <taxon>Pseudomonadota</taxon>
        <taxon>Betaproteobacteria</taxon>
        <taxon>Burkholderiales</taxon>
        <taxon>Burkholderiaceae</taxon>
        <taxon>Burkholderia</taxon>
        <taxon>pseudomallei group</taxon>
    </lineage>
</organism>